<dbReference type="InterPro" id="IPR033371">
    <property type="entry name" value="ARGLU1"/>
</dbReference>
<feature type="compositionally biased region" description="Basic residues" evidence="1">
    <location>
        <begin position="205"/>
        <end position="242"/>
    </location>
</feature>
<accession>A0ABR2N4H2</accession>
<reference evidence="2 3" key="1">
    <citation type="journal article" date="2022" name="Nat. Plants">
        <title>Genomes of leafy and leafless Platanthera orchids illuminate the evolution of mycoheterotrophy.</title>
        <authorList>
            <person name="Li M.H."/>
            <person name="Liu K.W."/>
            <person name="Li Z."/>
            <person name="Lu H.C."/>
            <person name="Ye Q.L."/>
            <person name="Zhang D."/>
            <person name="Wang J.Y."/>
            <person name="Li Y.F."/>
            <person name="Zhong Z.M."/>
            <person name="Liu X."/>
            <person name="Yu X."/>
            <person name="Liu D.K."/>
            <person name="Tu X.D."/>
            <person name="Liu B."/>
            <person name="Hao Y."/>
            <person name="Liao X.Y."/>
            <person name="Jiang Y.T."/>
            <person name="Sun W.H."/>
            <person name="Chen J."/>
            <person name="Chen Y.Q."/>
            <person name="Ai Y."/>
            <person name="Zhai J.W."/>
            <person name="Wu S.S."/>
            <person name="Zhou Z."/>
            <person name="Hsiao Y.Y."/>
            <person name="Wu W.L."/>
            <person name="Chen Y.Y."/>
            <person name="Lin Y.F."/>
            <person name="Hsu J.L."/>
            <person name="Li C.Y."/>
            <person name="Wang Z.W."/>
            <person name="Zhao X."/>
            <person name="Zhong W.Y."/>
            <person name="Ma X.K."/>
            <person name="Ma L."/>
            <person name="Huang J."/>
            <person name="Chen G.Z."/>
            <person name="Huang M.Z."/>
            <person name="Huang L."/>
            <person name="Peng D.H."/>
            <person name="Luo Y.B."/>
            <person name="Zou S.Q."/>
            <person name="Chen S.P."/>
            <person name="Lan S."/>
            <person name="Tsai W.C."/>
            <person name="Van de Peer Y."/>
            <person name="Liu Z.J."/>
        </authorList>
    </citation>
    <scope>NUCLEOTIDE SEQUENCE [LARGE SCALE GENOMIC DNA]</scope>
    <source>
        <strain evidence="2">Lor288</strain>
    </source>
</reference>
<evidence type="ECO:0000256" key="1">
    <source>
        <dbReference type="SAM" id="MobiDB-lite"/>
    </source>
</evidence>
<dbReference type="PROSITE" id="PS51257">
    <property type="entry name" value="PROKAR_LIPOPROTEIN"/>
    <property type="match status" value="1"/>
</dbReference>
<dbReference type="EMBL" id="JBBWWR010000001">
    <property type="protein sequence ID" value="KAK8971019.1"/>
    <property type="molecule type" value="Genomic_DNA"/>
</dbReference>
<dbReference type="Proteomes" id="UP001412067">
    <property type="component" value="Unassembled WGS sequence"/>
</dbReference>
<feature type="region of interest" description="Disordered" evidence="1">
    <location>
        <begin position="205"/>
        <end position="261"/>
    </location>
</feature>
<feature type="compositionally biased region" description="Low complexity" evidence="1">
    <location>
        <begin position="62"/>
        <end position="73"/>
    </location>
</feature>
<protein>
    <submittedName>
        <fullName evidence="2">Uncharacterized protein</fullName>
    </submittedName>
</protein>
<feature type="region of interest" description="Disordered" evidence="1">
    <location>
        <begin position="48"/>
        <end position="83"/>
    </location>
</feature>
<proteinExistence type="predicted"/>
<organism evidence="2 3">
    <name type="scientific">Platanthera guangdongensis</name>
    <dbReference type="NCBI Taxonomy" id="2320717"/>
    <lineage>
        <taxon>Eukaryota</taxon>
        <taxon>Viridiplantae</taxon>
        <taxon>Streptophyta</taxon>
        <taxon>Embryophyta</taxon>
        <taxon>Tracheophyta</taxon>
        <taxon>Spermatophyta</taxon>
        <taxon>Magnoliopsida</taxon>
        <taxon>Liliopsida</taxon>
        <taxon>Asparagales</taxon>
        <taxon>Orchidaceae</taxon>
        <taxon>Orchidoideae</taxon>
        <taxon>Orchideae</taxon>
        <taxon>Orchidinae</taxon>
        <taxon>Platanthera</taxon>
    </lineage>
</organism>
<dbReference type="PANTHER" id="PTHR31711:SF1">
    <property type="entry name" value="ARGININE AND GLUTAMATE-RICH PROTEIN 1"/>
    <property type="match status" value="1"/>
</dbReference>
<evidence type="ECO:0000313" key="3">
    <source>
        <dbReference type="Proteomes" id="UP001412067"/>
    </source>
</evidence>
<keyword evidence="3" id="KW-1185">Reference proteome</keyword>
<evidence type="ECO:0000313" key="2">
    <source>
        <dbReference type="EMBL" id="KAK8971019.1"/>
    </source>
</evidence>
<dbReference type="PANTHER" id="PTHR31711">
    <property type="entry name" value="ARGININE AND GLUTAMATE-RICH PROTEIN 1"/>
    <property type="match status" value="1"/>
</dbReference>
<sequence length="349" mass="40201">MKKRSGSFSLKNNNAGRLAMILFSTTAMACYKRRHRLGYLVRPLAMARSVSRSPPSRRRRSPSPVIYRYNNSSRRSRRDRSRSPYAYRPSEVCFRGFENRRAPHSSTSSSTPSGNQLALRLLPHGHPDLTIFHSIRDACLLQMVIENLISIHSRKRSVTTDWVVEIEIEGVGPLHGEEIKVADSLDFISHKNRAIDEFCNFCSRRRSPSPSPRWRKSRSPSPRRRKSRSPSPRRYRRQRSRSITRSPIYKSPSPSVPTVDHTNLIEKLRKEEEVKKSNRSKGIGNRDWIVVDDLRPKHRREKDNEREATEPSVDGVVGGLEWFLDSSNLEFRHPGTEVLHSGNVPGGWF</sequence>
<gene>
    <name evidence="2" type="ORF">KSP40_PGU021452</name>
</gene>
<name>A0ABR2N4H2_9ASPA</name>
<comment type="caution">
    <text evidence="2">The sequence shown here is derived from an EMBL/GenBank/DDBJ whole genome shotgun (WGS) entry which is preliminary data.</text>
</comment>